<proteinExistence type="predicted"/>
<feature type="region of interest" description="Disordered" evidence="1">
    <location>
        <begin position="153"/>
        <end position="177"/>
    </location>
</feature>
<comment type="caution">
    <text evidence="2">The sequence shown here is derived from an EMBL/GenBank/DDBJ whole genome shotgun (WGS) entry which is preliminary data.</text>
</comment>
<sequence>MMLLELITFHKCKLFSGFVIFLNAICESISWSEESAAEALVSWVFQQVANWVCYQRCSFAMQKFEAWAILLLTDVADEMMSSPLSLGLMEPGCKRASLDYKRRPRSSSGRQGNLGEEKTLINDQESTSFLEQEGKLAMPVMVVVDFYPQSSGCQGYLKRQEPRKSPEGYLTSGDHGHSESSTVIDPFIPSMCSKKSHFKLWSGVSKHNEVPLPLTFNRNSQMHKVQVLVFALRIFSIQAVMSKMRPDAASAQRLVFRELI</sequence>
<evidence type="ECO:0000313" key="3">
    <source>
        <dbReference type="Proteomes" id="UP001145742"/>
    </source>
</evidence>
<keyword evidence="3" id="KW-1185">Reference proteome</keyword>
<name>A0ABQ9CLT0_9PASS</name>
<evidence type="ECO:0000256" key="1">
    <source>
        <dbReference type="SAM" id="MobiDB-lite"/>
    </source>
</evidence>
<gene>
    <name evidence="2" type="ORF">WISP_142092</name>
</gene>
<protein>
    <submittedName>
        <fullName evidence="2">Uncharacterized protein</fullName>
    </submittedName>
</protein>
<dbReference type="EMBL" id="WHWB01034734">
    <property type="protein sequence ID" value="KAJ7405047.1"/>
    <property type="molecule type" value="Genomic_DNA"/>
</dbReference>
<accession>A0ABQ9CLT0</accession>
<evidence type="ECO:0000313" key="2">
    <source>
        <dbReference type="EMBL" id="KAJ7405047.1"/>
    </source>
</evidence>
<reference evidence="2" key="1">
    <citation type="submission" date="2019-10" db="EMBL/GenBank/DDBJ databases">
        <authorList>
            <person name="Soares A.E.R."/>
            <person name="Aleixo A."/>
            <person name="Schneider P."/>
            <person name="Miyaki C.Y."/>
            <person name="Schneider M.P."/>
            <person name="Mello C."/>
            <person name="Vasconcelos A.T.R."/>
        </authorList>
    </citation>
    <scope>NUCLEOTIDE SEQUENCE</scope>
    <source>
        <tissue evidence="2">Muscle</tissue>
    </source>
</reference>
<dbReference type="Proteomes" id="UP001145742">
    <property type="component" value="Unassembled WGS sequence"/>
</dbReference>
<organism evidence="2 3">
    <name type="scientific">Willisornis vidua</name>
    <name type="common">Xingu scale-backed antbird</name>
    <dbReference type="NCBI Taxonomy" id="1566151"/>
    <lineage>
        <taxon>Eukaryota</taxon>
        <taxon>Metazoa</taxon>
        <taxon>Chordata</taxon>
        <taxon>Craniata</taxon>
        <taxon>Vertebrata</taxon>
        <taxon>Euteleostomi</taxon>
        <taxon>Archelosauria</taxon>
        <taxon>Archosauria</taxon>
        <taxon>Dinosauria</taxon>
        <taxon>Saurischia</taxon>
        <taxon>Theropoda</taxon>
        <taxon>Coelurosauria</taxon>
        <taxon>Aves</taxon>
        <taxon>Neognathae</taxon>
        <taxon>Neoaves</taxon>
        <taxon>Telluraves</taxon>
        <taxon>Australaves</taxon>
        <taxon>Passeriformes</taxon>
        <taxon>Thamnophilidae</taxon>
        <taxon>Willisornis</taxon>
    </lineage>
</organism>